<keyword evidence="8 13" id="KW-0411">Iron-sulfur</keyword>
<comment type="subunit">
    <text evidence="13">Monomer.</text>
</comment>
<gene>
    <name evidence="13 17" type="primary">miaB</name>
    <name evidence="17" type="ORF">H8E41_07795</name>
</gene>
<keyword evidence="2 13" id="KW-0004">4Fe-4S</keyword>
<dbReference type="SUPFAM" id="SSF102114">
    <property type="entry name" value="Radical SAM enzymes"/>
    <property type="match status" value="1"/>
</dbReference>
<reference evidence="17 18" key="1">
    <citation type="submission" date="2020-08" db="EMBL/GenBank/DDBJ databases">
        <title>Bridging the membrane lipid divide: bacteria of the FCB group superphylum have the potential to synthesize archaeal ether lipids.</title>
        <authorList>
            <person name="Villanueva L."/>
            <person name="Von Meijenfeldt F.A.B."/>
            <person name="Westbye A.B."/>
            <person name="Yadav S."/>
            <person name="Hopmans E.C."/>
            <person name="Dutilh B.E."/>
            <person name="Sinninghe Damste J.S."/>
        </authorList>
    </citation>
    <scope>NUCLEOTIDE SEQUENCE [LARGE SCALE GENOMIC DNA]</scope>
    <source>
        <strain evidence="17">NIOZ-UU47</strain>
    </source>
</reference>
<keyword evidence="4 13" id="KW-0808">Transferase</keyword>
<evidence type="ECO:0000256" key="5">
    <source>
        <dbReference type="ARBA" id="ARBA00022691"/>
    </source>
</evidence>
<dbReference type="Proteomes" id="UP000614424">
    <property type="component" value="Unassembled WGS sequence"/>
</dbReference>
<feature type="binding site" evidence="13">
    <location>
        <position position="167"/>
    </location>
    <ligand>
        <name>[4Fe-4S] cluster</name>
        <dbReference type="ChEBI" id="CHEBI:49883"/>
        <label>2</label>
        <note>4Fe-4S-S-AdoMet</note>
    </ligand>
</feature>
<dbReference type="InterPro" id="IPR013848">
    <property type="entry name" value="Methylthiotransferase_N"/>
</dbReference>
<dbReference type="PROSITE" id="PS01278">
    <property type="entry name" value="MTTASE_RADICAL"/>
    <property type="match status" value="1"/>
</dbReference>
<evidence type="ECO:0000259" key="14">
    <source>
        <dbReference type="PROSITE" id="PS50926"/>
    </source>
</evidence>
<dbReference type="InterPro" id="IPR038135">
    <property type="entry name" value="Methylthiotransferase_N_sf"/>
</dbReference>
<name>A0A8J6TFT5_9BACT</name>
<comment type="cofactor">
    <cofactor evidence="13">
        <name>[4Fe-4S] cluster</name>
        <dbReference type="ChEBI" id="CHEBI:49883"/>
    </cofactor>
    <text evidence="13">Binds 2 [4Fe-4S] clusters. One cluster is coordinated with 3 cysteines and an exchangeable S-adenosyl-L-methionine.</text>
</comment>
<keyword evidence="5 13" id="KW-0949">S-adenosyl-L-methionine</keyword>
<sequence length="448" mass="51125">MNTQKHLYIETFGCQMNDRDSEIMAQLMAKENFAPTSDIACADAIIVNTCSIRGKAEQKAYSLLGALRKQKKENPNLLIAVTGCVAQQEGKKMLVRMPHVNLVVGPQNIYQLPALFEKAGRRSKGLVVTELSKEFMIPPFLPTMERGLPHKRFVTIMQGCNNFCTYCIVPYTRGREVSRKCEEILQEIIHLVAGGVKEITLLGQNVNSYGNDQPQEQRTTFPELLRLVAEIKGIERLRFTTSNPKDLSEELMRCFADIDTLCPHFHLPVQSGSNKVLKKMNRKYTIENYLEKVEKLRKYSPDITLTTDIIVGFPGEEDEDFQATMDLIEKVRYHSAFSFKYSSRPPAKSCEFEETVTEEEKIKRLAILQDRQNVITKERNEEYVGQLMELMIEGESKMDGQWCGRSKTNHTVNFESKDTFIPGQLVMVKIKSTCQNSLLGELLVKNEK</sequence>
<dbReference type="Pfam" id="PF00919">
    <property type="entry name" value="UPF0004"/>
    <property type="match status" value="1"/>
</dbReference>
<dbReference type="InterPro" id="IPR002792">
    <property type="entry name" value="TRAM_dom"/>
</dbReference>
<dbReference type="SFLD" id="SFLDS00029">
    <property type="entry name" value="Radical_SAM"/>
    <property type="match status" value="1"/>
</dbReference>
<comment type="subcellular location">
    <subcellularLocation>
        <location evidence="13">Cytoplasm</location>
    </subcellularLocation>
</comment>
<dbReference type="CDD" id="cd01335">
    <property type="entry name" value="Radical_SAM"/>
    <property type="match status" value="1"/>
</dbReference>
<dbReference type="GO" id="GO:0005829">
    <property type="term" value="C:cytosol"/>
    <property type="evidence" value="ECO:0007669"/>
    <property type="project" value="TreeGrafter"/>
</dbReference>
<dbReference type="FunFam" id="3.80.30.20:FF:000001">
    <property type="entry name" value="tRNA-2-methylthio-N(6)-dimethylallyladenosine synthase 2"/>
    <property type="match status" value="1"/>
</dbReference>
<feature type="domain" description="TRAM" evidence="14">
    <location>
        <begin position="381"/>
        <end position="444"/>
    </location>
</feature>
<dbReference type="GO" id="GO:0046872">
    <property type="term" value="F:metal ion binding"/>
    <property type="evidence" value="ECO:0007669"/>
    <property type="project" value="UniProtKB-KW"/>
</dbReference>
<dbReference type="EMBL" id="JACNJZ010000107">
    <property type="protein sequence ID" value="MBC8317795.1"/>
    <property type="molecule type" value="Genomic_DNA"/>
</dbReference>
<keyword evidence="7 13" id="KW-0408">Iron</keyword>
<dbReference type="InterPro" id="IPR006638">
    <property type="entry name" value="Elp3/MiaA/NifB-like_rSAM"/>
</dbReference>
<evidence type="ECO:0000256" key="1">
    <source>
        <dbReference type="ARBA" id="ARBA00003234"/>
    </source>
</evidence>
<evidence type="ECO:0000256" key="10">
    <source>
        <dbReference type="ARBA" id="ARBA00068570"/>
    </source>
</evidence>
<evidence type="ECO:0000259" key="16">
    <source>
        <dbReference type="PROSITE" id="PS51918"/>
    </source>
</evidence>
<dbReference type="Pfam" id="PF04055">
    <property type="entry name" value="Radical_SAM"/>
    <property type="match status" value="1"/>
</dbReference>
<protein>
    <recommendedName>
        <fullName evidence="10 13">tRNA-2-methylthio-N(6)-dimethylallyladenosine synthase</fullName>
        <ecNumber evidence="9 13">2.8.4.3</ecNumber>
    </recommendedName>
    <alternativeName>
        <fullName evidence="12 13">(Dimethylallyl)adenosine tRNA methylthiotransferase MiaB</fullName>
    </alternativeName>
    <alternativeName>
        <fullName evidence="11 13">tRNA-i(6)A37 methylthiotransferase</fullName>
    </alternativeName>
</protein>
<accession>A0A8J6TFT5</accession>
<comment type="caution">
    <text evidence="17">The sequence shown here is derived from an EMBL/GenBank/DDBJ whole genome shotgun (WGS) entry which is preliminary data.</text>
</comment>
<evidence type="ECO:0000256" key="11">
    <source>
        <dbReference type="ARBA" id="ARBA00080698"/>
    </source>
</evidence>
<feature type="binding site" evidence="13">
    <location>
        <position position="84"/>
    </location>
    <ligand>
        <name>[4Fe-4S] cluster</name>
        <dbReference type="ChEBI" id="CHEBI:49883"/>
        <label>1</label>
    </ligand>
</feature>
<keyword evidence="3 13" id="KW-0963">Cytoplasm</keyword>
<keyword evidence="6 13" id="KW-0479">Metal-binding</keyword>
<dbReference type="Pfam" id="PF01938">
    <property type="entry name" value="TRAM"/>
    <property type="match status" value="1"/>
</dbReference>
<evidence type="ECO:0000256" key="12">
    <source>
        <dbReference type="ARBA" id="ARBA00081141"/>
    </source>
</evidence>
<dbReference type="SFLD" id="SFLDF00273">
    <property type="entry name" value="(dimethylallyl)adenosine_tRNA"/>
    <property type="match status" value="1"/>
</dbReference>
<dbReference type="NCBIfam" id="TIGR01574">
    <property type="entry name" value="miaB-methiolase"/>
    <property type="match status" value="1"/>
</dbReference>
<dbReference type="NCBIfam" id="TIGR00089">
    <property type="entry name" value="MiaB/RimO family radical SAM methylthiotransferase"/>
    <property type="match status" value="1"/>
</dbReference>
<keyword evidence="13" id="KW-0819">tRNA processing</keyword>
<dbReference type="SFLD" id="SFLDG01061">
    <property type="entry name" value="methylthiotransferase"/>
    <property type="match status" value="1"/>
</dbReference>
<organism evidence="17 18">
    <name type="scientific">Candidatus Desulfobia pelagia</name>
    <dbReference type="NCBI Taxonomy" id="2841692"/>
    <lineage>
        <taxon>Bacteria</taxon>
        <taxon>Pseudomonadati</taxon>
        <taxon>Thermodesulfobacteriota</taxon>
        <taxon>Desulfobulbia</taxon>
        <taxon>Desulfobulbales</taxon>
        <taxon>Desulfobulbaceae</taxon>
        <taxon>Candidatus Desulfobia</taxon>
    </lineage>
</organism>
<evidence type="ECO:0000259" key="15">
    <source>
        <dbReference type="PROSITE" id="PS51449"/>
    </source>
</evidence>
<dbReference type="PROSITE" id="PS51449">
    <property type="entry name" value="MTTASE_N"/>
    <property type="match status" value="1"/>
</dbReference>
<feature type="binding site" evidence="13">
    <location>
        <position position="164"/>
    </location>
    <ligand>
        <name>[4Fe-4S] cluster</name>
        <dbReference type="ChEBI" id="CHEBI:49883"/>
        <label>2</label>
        <note>4Fe-4S-S-AdoMet</note>
    </ligand>
</feature>
<feature type="domain" description="MTTase N-terminal" evidence="15">
    <location>
        <begin position="5"/>
        <end position="121"/>
    </location>
</feature>
<dbReference type="InterPro" id="IPR058240">
    <property type="entry name" value="rSAM_sf"/>
</dbReference>
<dbReference type="InterPro" id="IPR007197">
    <property type="entry name" value="rSAM"/>
</dbReference>
<comment type="function">
    <text evidence="1 13">Catalyzes the methylthiolation of N6-(dimethylallyl)adenosine (i(6)A), leading to the formation of 2-methylthio-N6-(dimethylallyl)adenosine (ms(2)i(6)A) at position 37 in tRNAs that read codons beginning with uridine.</text>
</comment>
<evidence type="ECO:0000256" key="13">
    <source>
        <dbReference type="HAMAP-Rule" id="MF_01864"/>
    </source>
</evidence>
<dbReference type="HAMAP" id="MF_01864">
    <property type="entry name" value="tRNA_metthiotr_MiaB"/>
    <property type="match status" value="1"/>
</dbReference>
<feature type="domain" description="Radical SAM core" evidence="16">
    <location>
        <begin position="146"/>
        <end position="378"/>
    </location>
</feature>
<evidence type="ECO:0000313" key="17">
    <source>
        <dbReference type="EMBL" id="MBC8317795.1"/>
    </source>
</evidence>
<evidence type="ECO:0000256" key="9">
    <source>
        <dbReference type="ARBA" id="ARBA00033765"/>
    </source>
</evidence>
<dbReference type="PROSITE" id="PS51918">
    <property type="entry name" value="RADICAL_SAM"/>
    <property type="match status" value="1"/>
</dbReference>
<dbReference type="SFLD" id="SFLDG01082">
    <property type="entry name" value="B12-binding_domain_containing"/>
    <property type="match status" value="1"/>
</dbReference>
<dbReference type="FunFam" id="3.40.50.12160:FF:000003">
    <property type="entry name" value="CDK5 regulatory subunit-associated protein 1"/>
    <property type="match status" value="1"/>
</dbReference>
<dbReference type="PROSITE" id="PS50926">
    <property type="entry name" value="TRAM"/>
    <property type="match status" value="1"/>
</dbReference>
<evidence type="ECO:0000256" key="3">
    <source>
        <dbReference type="ARBA" id="ARBA00022490"/>
    </source>
</evidence>
<evidence type="ECO:0000256" key="6">
    <source>
        <dbReference type="ARBA" id="ARBA00022723"/>
    </source>
</evidence>
<feature type="binding site" evidence="13">
    <location>
        <position position="50"/>
    </location>
    <ligand>
        <name>[4Fe-4S] cluster</name>
        <dbReference type="ChEBI" id="CHEBI:49883"/>
        <label>1</label>
    </ligand>
</feature>
<dbReference type="EC" id="2.8.4.3" evidence="9 13"/>
<dbReference type="Gene3D" id="3.80.30.20">
    <property type="entry name" value="tm_1862 like domain"/>
    <property type="match status" value="1"/>
</dbReference>
<evidence type="ECO:0000256" key="4">
    <source>
        <dbReference type="ARBA" id="ARBA00022679"/>
    </source>
</evidence>
<dbReference type="SMART" id="SM00729">
    <property type="entry name" value="Elp3"/>
    <property type="match status" value="1"/>
</dbReference>
<comment type="similarity">
    <text evidence="13">Belongs to the methylthiotransferase family. MiaB subfamily.</text>
</comment>
<dbReference type="PANTHER" id="PTHR43020:SF2">
    <property type="entry name" value="MITOCHONDRIAL TRNA METHYLTHIOTRANSFERASE CDK5RAP1"/>
    <property type="match status" value="1"/>
</dbReference>
<proteinExistence type="inferred from homology"/>
<dbReference type="InterPro" id="IPR006463">
    <property type="entry name" value="MiaB_methiolase"/>
</dbReference>
<dbReference type="AlphaFoldDB" id="A0A8J6TFT5"/>
<evidence type="ECO:0000256" key="7">
    <source>
        <dbReference type="ARBA" id="ARBA00023004"/>
    </source>
</evidence>
<dbReference type="PANTHER" id="PTHR43020">
    <property type="entry name" value="CDK5 REGULATORY SUBUNIT-ASSOCIATED PROTEIN 1"/>
    <property type="match status" value="1"/>
</dbReference>
<dbReference type="InterPro" id="IPR023404">
    <property type="entry name" value="rSAM_horseshoe"/>
</dbReference>
<dbReference type="GO" id="GO:0051539">
    <property type="term" value="F:4 iron, 4 sulfur cluster binding"/>
    <property type="evidence" value="ECO:0007669"/>
    <property type="project" value="UniProtKB-UniRule"/>
</dbReference>
<dbReference type="InterPro" id="IPR005839">
    <property type="entry name" value="Methylthiotransferase"/>
</dbReference>
<feature type="binding site" evidence="13">
    <location>
        <position position="14"/>
    </location>
    <ligand>
        <name>[4Fe-4S] cluster</name>
        <dbReference type="ChEBI" id="CHEBI:49883"/>
        <label>1</label>
    </ligand>
</feature>
<evidence type="ECO:0000256" key="2">
    <source>
        <dbReference type="ARBA" id="ARBA00022485"/>
    </source>
</evidence>
<comment type="catalytic activity">
    <reaction evidence="13">
        <text>N(6)-dimethylallyladenosine(37) in tRNA + (sulfur carrier)-SH + AH2 + 2 S-adenosyl-L-methionine = 2-methylsulfanyl-N(6)-dimethylallyladenosine(37) in tRNA + (sulfur carrier)-H + 5'-deoxyadenosine + L-methionine + A + S-adenosyl-L-homocysteine + 2 H(+)</text>
        <dbReference type="Rhea" id="RHEA:37067"/>
        <dbReference type="Rhea" id="RHEA-COMP:10375"/>
        <dbReference type="Rhea" id="RHEA-COMP:10376"/>
        <dbReference type="Rhea" id="RHEA-COMP:14737"/>
        <dbReference type="Rhea" id="RHEA-COMP:14739"/>
        <dbReference type="ChEBI" id="CHEBI:13193"/>
        <dbReference type="ChEBI" id="CHEBI:15378"/>
        <dbReference type="ChEBI" id="CHEBI:17319"/>
        <dbReference type="ChEBI" id="CHEBI:17499"/>
        <dbReference type="ChEBI" id="CHEBI:29917"/>
        <dbReference type="ChEBI" id="CHEBI:57844"/>
        <dbReference type="ChEBI" id="CHEBI:57856"/>
        <dbReference type="ChEBI" id="CHEBI:59789"/>
        <dbReference type="ChEBI" id="CHEBI:64428"/>
        <dbReference type="ChEBI" id="CHEBI:74415"/>
        <dbReference type="ChEBI" id="CHEBI:74417"/>
        <dbReference type="EC" id="2.8.4.3"/>
    </reaction>
</comment>
<dbReference type="Gene3D" id="3.40.50.12160">
    <property type="entry name" value="Methylthiotransferase, N-terminal domain"/>
    <property type="match status" value="1"/>
</dbReference>
<dbReference type="GO" id="GO:0035597">
    <property type="term" value="F:tRNA-2-methylthio-N(6)-dimethylallyladenosine(37) synthase activity"/>
    <property type="evidence" value="ECO:0007669"/>
    <property type="project" value="UniProtKB-EC"/>
</dbReference>
<evidence type="ECO:0000256" key="8">
    <source>
        <dbReference type="ARBA" id="ARBA00023014"/>
    </source>
</evidence>
<evidence type="ECO:0000313" key="18">
    <source>
        <dbReference type="Proteomes" id="UP000614424"/>
    </source>
</evidence>
<dbReference type="InterPro" id="IPR020612">
    <property type="entry name" value="Methylthiotransferase_CS"/>
</dbReference>
<feature type="binding site" evidence="13">
    <location>
        <position position="160"/>
    </location>
    <ligand>
        <name>[4Fe-4S] cluster</name>
        <dbReference type="ChEBI" id="CHEBI:49883"/>
        <label>2</label>
        <note>4Fe-4S-S-AdoMet</note>
    </ligand>
</feature>